<dbReference type="VEuPathDB" id="FungiDB:JI435_430840"/>
<protein>
    <submittedName>
        <fullName evidence="2">Uncharacterized protein</fullName>
    </submittedName>
</protein>
<feature type="region of interest" description="Disordered" evidence="1">
    <location>
        <begin position="19"/>
        <end position="51"/>
    </location>
</feature>
<name>Q0UK93_PHANO</name>
<dbReference type="InParanoid" id="Q0UK93"/>
<accession>Q0UK93</accession>
<dbReference type="STRING" id="321614.Q0UK93"/>
<dbReference type="KEGG" id="pno:SNOG_07821"/>
<gene>
    <name evidence="2" type="ORF">SNOG_07821</name>
</gene>
<dbReference type="Proteomes" id="UP000001055">
    <property type="component" value="Unassembled WGS sequence"/>
</dbReference>
<evidence type="ECO:0000313" key="2">
    <source>
        <dbReference type="EMBL" id="EAT85287.1"/>
    </source>
</evidence>
<feature type="compositionally biased region" description="Polar residues" evidence="1">
    <location>
        <begin position="39"/>
        <end position="51"/>
    </location>
</feature>
<dbReference type="HOGENOM" id="CLU_066462_0_0_1"/>
<reference evidence="3" key="1">
    <citation type="journal article" date="2007" name="Plant Cell">
        <title>Dothideomycete-plant interactions illuminated by genome sequencing and EST analysis of the wheat pathogen Stagonospora nodorum.</title>
        <authorList>
            <person name="Hane J.K."/>
            <person name="Lowe R.G."/>
            <person name="Solomon P.S."/>
            <person name="Tan K.C."/>
            <person name="Schoch C.L."/>
            <person name="Spatafora J.W."/>
            <person name="Crous P.W."/>
            <person name="Kodira C."/>
            <person name="Birren B.W."/>
            <person name="Galagan J.E."/>
            <person name="Torriani S.F."/>
            <person name="McDonald B.A."/>
            <person name="Oliver R.P."/>
        </authorList>
    </citation>
    <scope>NUCLEOTIDE SEQUENCE [LARGE SCALE GENOMIC DNA]</scope>
    <source>
        <strain evidence="3">SN15 / ATCC MYA-4574 / FGSC 10173</strain>
    </source>
</reference>
<dbReference type="GeneID" id="5975041"/>
<dbReference type="RefSeq" id="XP_001798148.1">
    <property type="nucleotide sequence ID" value="XM_001798096.1"/>
</dbReference>
<dbReference type="AlphaFoldDB" id="Q0UK93"/>
<sequence>MSTNADHLAKTSIAYAEVKKSHPDAPWPENDHKLLPTKGNESFSEQQPGFSQQLAQTTKNLLGFKTDAEKSSTETRDYFKEKDILEFDVLKHYCEDLTMQSIFITKQGYVGIGPSGLQDGDSVFLMADGNAPYIFAHIDDVLRRRAREIRKQLHSRADPVSEDALREELVDVEGRIGKMDGYQLVGEAYIEGVMNGEVEDQVRARMKILNALSRILALDNDQSKILPAITFIE</sequence>
<evidence type="ECO:0000313" key="3">
    <source>
        <dbReference type="Proteomes" id="UP000001055"/>
    </source>
</evidence>
<proteinExistence type="predicted"/>
<dbReference type="EMBL" id="CH445335">
    <property type="protein sequence ID" value="EAT85287.1"/>
    <property type="molecule type" value="Genomic_DNA"/>
</dbReference>
<organism evidence="2 3">
    <name type="scientific">Phaeosphaeria nodorum (strain SN15 / ATCC MYA-4574 / FGSC 10173)</name>
    <name type="common">Glume blotch fungus</name>
    <name type="synonym">Parastagonospora nodorum</name>
    <dbReference type="NCBI Taxonomy" id="321614"/>
    <lineage>
        <taxon>Eukaryota</taxon>
        <taxon>Fungi</taxon>
        <taxon>Dikarya</taxon>
        <taxon>Ascomycota</taxon>
        <taxon>Pezizomycotina</taxon>
        <taxon>Dothideomycetes</taxon>
        <taxon>Pleosporomycetidae</taxon>
        <taxon>Pleosporales</taxon>
        <taxon>Pleosporineae</taxon>
        <taxon>Phaeosphaeriaceae</taxon>
        <taxon>Parastagonospora</taxon>
    </lineage>
</organism>
<evidence type="ECO:0000256" key="1">
    <source>
        <dbReference type="SAM" id="MobiDB-lite"/>
    </source>
</evidence>
<feature type="compositionally biased region" description="Basic and acidic residues" evidence="1">
    <location>
        <begin position="19"/>
        <end position="34"/>
    </location>
</feature>